<dbReference type="EMBL" id="JH597773">
    <property type="protein sequence ID" value="EHQ08257.1"/>
    <property type="molecule type" value="Genomic_DNA"/>
</dbReference>
<reference evidence="1 2" key="1">
    <citation type="submission" date="2011-10" db="EMBL/GenBank/DDBJ databases">
        <title>The Improved High-Quality Draft genome of Leptonema illini DSM 21528.</title>
        <authorList>
            <consortium name="US DOE Joint Genome Institute (JGI-PGF)"/>
            <person name="Lucas S."/>
            <person name="Copeland A."/>
            <person name="Lapidus A."/>
            <person name="Glavina del Rio T."/>
            <person name="Dalin E."/>
            <person name="Tice H."/>
            <person name="Bruce D."/>
            <person name="Goodwin L."/>
            <person name="Pitluck S."/>
            <person name="Peters L."/>
            <person name="Mikhailova N."/>
            <person name="Held B."/>
            <person name="Kyrpides N."/>
            <person name="Mavromatis K."/>
            <person name="Ivanova N."/>
            <person name="Markowitz V."/>
            <person name="Cheng J.-F."/>
            <person name="Hugenholtz P."/>
            <person name="Woyke T."/>
            <person name="Wu D."/>
            <person name="Gronow S."/>
            <person name="Wellnitz S."/>
            <person name="Brambilla E.-M."/>
            <person name="Klenk H.-P."/>
            <person name="Eisen J.A."/>
        </authorList>
    </citation>
    <scope>NUCLEOTIDE SEQUENCE [LARGE SCALE GENOMIC DNA]</scope>
    <source>
        <strain evidence="1 2">DSM 21528</strain>
    </source>
</reference>
<name>H2CKF2_9LEPT</name>
<dbReference type="STRING" id="183.GCA_002009735_00741"/>
<keyword evidence="2" id="KW-1185">Reference proteome</keyword>
<gene>
    <name evidence="1" type="ORF">Lepil_3600</name>
</gene>
<protein>
    <submittedName>
        <fullName evidence="1">Uncharacterized protein</fullName>
    </submittedName>
</protein>
<evidence type="ECO:0000313" key="2">
    <source>
        <dbReference type="Proteomes" id="UP000005737"/>
    </source>
</evidence>
<accession>H2CKF2</accession>
<evidence type="ECO:0000313" key="1">
    <source>
        <dbReference type="EMBL" id="EHQ08257.1"/>
    </source>
</evidence>
<dbReference type="Proteomes" id="UP000005737">
    <property type="component" value="Unassembled WGS sequence"/>
</dbReference>
<proteinExistence type="predicted"/>
<dbReference type="HOGENOM" id="CLU_1287543_0_0_12"/>
<dbReference type="RefSeq" id="WP_002774752.1">
    <property type="nucleotide sequence ID" value="NZ_JH597773.1"/>
</dbReference>
<dbReference type="AlphaFoldDB" id="H2CKF2"/>
<sequence length="214" mass="24891">MNKHSAFLKAIIANRFRAYDRAFLESESHFRLQAEEAFPFTNAELAEMDDEERASNVDWYVDDYVEYSKTFPEVLRTGYLIGYYSLYEYFLRYICARAKQHKNIDIDLAIITGRGIFQAKIYLEKICGIKDLGNHQWQAIVCINKIRNSLVHNLGVLEVSENNDKIGLLQYFEKNSVTIERDSLNRIIIKDGYIETVSKLFKDNLEGTISKAFS</sequence>
<organism evidence="1 2">
    <name type="scientific">Leptonema illini DSM 21528</name>
    <dbReference type="NCBI Taxonomy" id="929563"/>
    <lineage>
        <taxon>Bacteria</taxon>
        <taxon>Pseudomonadati</taxon>
        <taxon>Spirochaetota</taxon>
        <taxon>Spirochaetia</taxon>
        <taxon>Leptospirales</taxon>
        <taxon>Leptospiraceae</taxon>
        <taxon>Leptonema</taxon>
    </lineage>
</organism>